<evidence type="ECO:0000313" key="2">
    <source>
        <dbReference type="Proteomes" id="UP000237105"/>
    </source>
</evidence>
<sequence length="80" mass="9704">MRGRIAVFTFVGAKLWFRFWRLESETRAWRLSQKGKRGWTELWISEPKGPNFASIRLYSIRPFSNPTFKLEPFHMRKKNK</sequence>
<dbReference type="EMBL" id="JXTB01000116">
    <property type="protein sequence ID" value="PON62076.1"/>
    <property type="molecule type" value="Genomic_DNA"/>
</dbReference>
<name>A0A2P5CM30_PARAD</name>
<dbReference type="Proteomes" id="UP000237105">
    <property type="component" value="Unassembled WGS sequence"/>
</dbReference>
<organism evidence="1 2">
    <name type="scientific">Parasponia andersonii</name>
    <name type="common">Sponia andersonii</name>
    <dbReference type="NCBI Taxonomy" id="3476"/>
    <lineage>
        <taxon>Eukaryota</taxon>
        <taxon>Viridiplantae</taxon>
        <taxon>Streptophyta</taxon>
        <taxon>Embryophyta</taxon>
        <taxon>Tracheophyta</taxon>
        <taxon>Spermatophyta</taxon>
        <taxon>Magnoliopsida</taxon>
        <taxon>eudicotyledons</taxon>
        <taxon>Gunneridae</taxon>
        <taxon>Pentapetalae</taxon>
        <taxon>rosids</taxon>
        <taxon>fabids</taxon>
        <taxon>Rosales</taxon>
        <taxon>Cannabaceae</taxon>
        <taxon>Parasponia</taxon>
    </lineage>
</organism>
<comment type="caution">
    <text evidence="1">The sequence shown here is derived from an EMBL/GenBank/DDBJ whole genome shotgun (WGS) entry which is preliminary data.</text>
</comment>
<proteinExistence type="predicted"/>
<reference evidence="2" key="1">
    <citation type="submission" date="2016-06" db="EMBL/GenBank/DDBJ databases">
        <title>Parallel loss of symbiosis genes in relatives of nitrogen-fixing non-legume Parasponia.</title>
        <authorList>
            <person name="Van Velzen R."/>
            <person name="Holmer R."/>
            <person name="Bu F."/>
            <person name="Rutten L."/>
            <person name="Van Zeijl A."/>
            <person name="Liu W."/>
            <person name="Santuari L."/>
            <person name="Cao Q."/>
            <person name="Sharma T."/>
            <person name="Shen D."/>
            <person name="Roswanjaya Y."/>
            <person name="Wardhani T."/>
            <person name="Kalhor M.S."/>
            <person name="Jansen J."/>
            <person name="Van den Hoogen J."/>
            <person name="Gungor B."/>
            <person name="Hartog M."/>
            <person name="Hontelez J."/>
            <person name="Verver J."/>
            <person name="Yang W.-C."/>
            <person name="Schijlen E."/>
            <person name="Repin R."/>
            <person name="Schilthuizen M."/>
            <person name="Schranz E."/>
            <person name="Heidstra R."/>
            <person name="Miyata K."/>
            <person name="Fedorova E."/>
            <person name="Kohlen W."/>
            <person name="Bisseling T."/>
            <person name="Smit S."/>
            <person name="Geurts R."/>
        </authorList>
    </citation>
    <scope>NUCLEOTIDE SEQUENCE [LARGE SCALE GENOMIC DNA]</scope>
    <source>
        <strain evidence="2">cv. WU1-14</strain>
    </source>
</reference>
<keyword evidence="2" id="KW-1185">Reference proteome</keyword>
<protein>
    <submittedName>
        <fullName evidence="1">Uncharacterized protein</fullName>
    </submittedName>
</protein>
<accession>A0A2P5CM30</accession>
<dbReference type="AlphaFoldDB" id="A0A2P5CM30"/>
<gene>
    <name evidence="1" type="ORF">PanWU01x14_140690</name>
</gene>
<evidence type="ECO:0000313" key="1">
    <source>
        <dbReference type="EMBL" id="PON62076.1"/>
    </source>
</evidence>